<feature type="transmembrane region" description="Helical" evidence="1">
    <location>
        <begin position="34"/>
        <end position="58"/>
    </location>
</feature>
<reference evidence="2" key="1">
    <citation type="submission" date="2021-01" db="EMBL/GenBank/DDBJ databases">
        <title>Phytophthora aleatoria, a newly-described species from Pinus radiata is distinct from Phytophthora cactorum isolates based on comparative genomics.</title>
        <authorList>
            <person name="Mcdougal R."/>
            <person name="Panda P."/>
            <person name="Williams N."/>
            <person name="Studholme D.J."/>
        </authorList>
    </citation>
    <scope>NUCLEOTIDE SEQUENCE</scope>
    <source>
        <strain evidence="2">NZFS 3830</strain>
    </source>
</reference>
<evidence type="ECO:0008006" key="4">
    <source>
        <dbReference type="Google" id="ProtNLM"/>
    </source>
</evidence>
<organism evidence="2 3">
    <name type="scientific">Phytophthora cactorum</name>
    <dbReference type="NCBI Taxonomy" id="29920"/>
    <lineage>
        <taxon>Eukaryota</taxon>
        <taxon>Sar</taxon>
        <taxon>Stramenopiles</taxon>
        <taxon>Oomycota</taxon>
        <taxon>Peronosporomycetes</taxon>
        <taxon>Peronosporales</taxon>
        <taxon>Peronosporaceae</taxon>
        <taxon>Phytophthora</taxon>
    </lineage>
</organism>
<comment type="caution">
    <text evidence="2">The sequence shown here is derived from an EMBL/GenBank/DDBJ whole genome shotgun (WGS) entry which is preliminary data.</text>
</comment>
<dbReference type="EMBL" id="JAENGZ010000128">
    <property type="protein sequence ID" value="KAG6968074.1"/>
    <property type="molecule type" value="Genomic_DNA"/>
</dbReference>
<accession>A0A8T1UUG0</accession>
<gene>
    <name evidence="2" type="ORF">JG687_00003955</name>
</gene>
<keyword evidence="1" id="KW-0472">Membrane</keyword>
<evidence type="ECO:0000313" key="3">
    <source>
        <dbReference type="Proteomes" id="UP000688947"/>
    </source>
</evidence>
<dbReference type="VEuPathDB" id="FungiDB:PC110_g6542"/>
<protein>
    <recommendedName>
        <fullName evidence="4">LicD family</fullName>
    </recommendedName>
</protein>
<dbReference type="OrthoDB" id="444255at2759"/>
<keyword evidence="1" id="KW-1133">Transmembrane helix</keyword>
<dbReference type="PANTHER" id="PTHR13627:SF33">
    <property type="entry name" value="LICD FAMILY PROTEIN"/>
    <property type="match status" value="1"/>
</dbReference>
<sequence>MEKEIEESVEVVKKHHPPHRVGVVRRFLLGCRDFWTGVTVIPTFVLVFLGLLVFGLVMETHIASCMPQVTVLHEGEVCAPQVLNASDIEYHSGHRYYSALKEMDPPTAPTFRGKHTELCDVEARTKAKFSYCLPISGRKDTPFCTAGDRTDLLNIRSPKSVCYASVLHMLMVEVYEELKASGNIPLITFGSLLGAVRNGSMIPFTEDTDIGFVNQLNSKDVLKHELWQKGYHMFFLDIWRVCVAPNHPLASRLYDPSLPLTKNFAVPYVDLYQMRKLNNGNWDIQELQGSNGRLMPFDKVEPFTQVTINGMPFDTVHDPHFFLKEAYGSDYMTPKQRTPPSKAELPMEKKLEEGGDVSKRIPPRRVGAVRRALLGCRDFWTGVTVIPTFVVVLVGLVFFGFAMEAHILACMPEFSVFNGHGVCTPRVLNVSGIEYHSGHRFYSVLKEMGQPKALKFRGDHTKLCKESQRTKIKYGYCLPISGRKDTPFCTAGDRTDLLTTRSPKSVCYASVLHMLLVDVYEELKASGNTPLITFGSLLGAVRNGSMIPFTEDTDIGYVGRLHDIQPLRKALWNKGYHMFFLRIWRVCVAPTHPLAAKLYDSSLPLTKDYAVPYVDLYRMKKVKNGNWDIQEMDGSNGRFLPGHMVEPFSQVTINGMPFDTVHDPHFFLKEAYGPDYMTPQQRTEAPEIQEATVRNGSMIPFTEDTDIGFVERLNAREVVKEELWNKGYHMFFKGIWRVCVAPTHPLAGRLYDPNMPLTRNLGVPYVDLYRMQDLHNGNWDVEELKSKNGQLLPKYKVEPFSQVTINGMPFDTVNDPRYNARPNRLAALICASSLHVESSTKKMETKCEGIAQVFKQVPSRRTGLLFRILQGLKEIPTIVLVPIGLVVFGLVMETRIIACMPERYLLSEDSVCSPRVVSAGAIEYHSGHRFYSALKEMDPPTVPTFRGEHTKLCQDKLRNSMKYSYCLPISGRKDTPFCIAGDRADLLHGLKATGNTPLITFGSLLGAVRNGSMIPFTEDTDIGFVERLKFKDEVVEALRQKGYHMFFMKIWRVCVAPTHPLAARLYDSSKSLTRNFAVPYVDLYKMKKVNDSLWDIQELVGSNGRFLPGDKVEPFSQVTINGMPFDTVHDPQFFLTEAYGPNYMTPKPRRSALVKPNVPVVTKNATTANKFTD</sequence>
<evidence type="ECO:0000313" key="2">
    <source>
        <dbReference type="EMBL" id="KAG6968074.1"/>
    </source>
</evidence>
<dbReference type="InterPro" id="IPR052613">
    <property type="entry name" value="LicD_transferase"/>
</dbReference>
<dbReference type="VEuPathDB" id="FungiDB:PC110_g22041"/>
<dbReference type="VEuPathDB" id="FungiDB:PC110_g6540"/>
<keyword evidence="1" id="KW-0812">Transmembrane</keyword>
<evidence type="ECO:0000256" key="1">
    <source>
        <dbReference type="SAM" id="Phobius"/>
    </source>
</evidence>
<proteinExistence type="predicted"/>
<name>A0A8T1UUG0_9STRA</name>
<dbReference type="AlphaFoldDB" id="A0A8T1UUG0"/>
<dbReference type="VEuPathDB" id="FungiDB:PC110_g4511"/>
<feature type="transmembrane region" description="Helical" evidence="1">
    <location>
        <begin position="379"/>
        <end position="402"/>
    </location>
</feature>
<dbReference type="PANTHER" id="PTHR13627">
    <property type="entry name" value="FUKUTIN RELATED PROTEIN"/>
    <property type="match status" value="1"/>
</dbReference>
<dbReference type="Proteomes" id="UP000688947">
    <property type="component" value="Unassembled WGS sequence"/>
</dbReference>